<feature type="compositionally biased region" description="Basic residues" evidence="2">
    <location>
        <begin position="415"/>
        <end position="428"/>
    </location>
</feature>
<dbReference type="Gene3D" id="1.10.238.10">
    <property type="entry name" value="EF-hand"/>
    <property type="match status" value="1"/>
</dbReference>
<dbReference type="HOGENOM" id="CLU_020261_0_0_1"/>
<feature type="compositionally biased region" description="Basic residues" evidence="2">
    <location>
        <begin position="655"/>
        <end position="668"/>
    </location>
</feature>
<evidence type="ECO:0000256" key="1">
    <source>
        <dbReference type="PROSITE-ProRule" id="PRU00023"/>
    </source>
</evidence>
<dbReference type="GO" id="GO:0005509">
    <property type="term" value="F:calcium ion binding"/>
    <property type="evidence" value="ECO:0007669"/>
    <property type="project" value="InterPro"/>
</dbReference>
<dbReference type="EMBL" id="AMQN01018258">
    <property type="status" value="NOT_ANNOTATED_CDS"/>
    <property type="molecule type" value="Genomic_DNA"/>
</dbReference>
<gene>
    <name evidence="4" type="ORF">CAPTEDRAFT_153089</name>
</gene>
<dbReference type="PRINTS" id="PR01415">
    <property type="entry name" value="ANKYRIN"/>
</dbReference>
<feature type="domain" description="EF-hand" evidence="3">
    <location>
        <begin position="331"/>
        <end position="366"/>
    </location>
</feature>
<feature type="repeat" description="ANK" evidence="1">
    <location>
        <begin position="554"/>
        <end position="586"/>
    </location>
</feature>
<feature type="repeat" description="ANK" evidence="1">
    <location>
        <begin position="587"/>
        <end position="619"/>
    </location>
</feature>
<dbReference type="InterPro" id="IPR052801">
    <property type="entry name" value="Ankyrin-EF-hand"/>
</dbReference>
<reference evidence="5" key="3">
    <citation type="submission" date="2015-06" db="UniProtKB">
        <authorList>
            <consortium name="EnsemblMetazoa"/>
        </authorList>
    </citation>
    <scope>IDENTIFICATION</scope>
</reference>
<feature type="region of interest" description="Disordered" evidence="2">
    <location>
        <begin position="279"/>
        <end position="299"/>
    </location>
</feature>
<dbReference type="InterPro" id="IPR036770">
    <property type="entry name" value="Ankyrin_rpt-contain_sf"/>
</dbReference>
<dbReference type="PROSITE" id="PS50297">
    <property type="entry name" value="ANK_REP_REGION"/>
    <property type="match status" value="7"/>
</dbReference>
<dbReference type="PANTHER" id="PTHR24127:SF1">
    <property type="entry name" value="ANKYRIN REPEAT AND EF-HAND DOMAIN-CONTAINING PROTEIN 1"/>
    <property type="match status" value="1"/>
</dbReference>
<feature type="repeat" description="ANK" evidence="1">
    <location>
        <begin position="251"/>
        <end position="283"/>
    </location>
</feature>
<proteinExistence type="predicted"/>
<dbReference type="PROSITE" id="PS50088">
    <property type="entry name" value="ANK_REPEAT"/>
    <property type="match status" value="7"/>
</dbReference>
<feature type="repeat" description="ANK" evidence="1">
    <location>
        <begin position="184"/>
        <end position="212"/>
    </location>
</feature>
<dbReference type="EMBL" id="KB294123">
    <property type="protein sequence ID" value="ELU14970.1"/>
    <property type="molecule type" value="Genomic_DNA"/>
</dbReference>
<feature type="repeat" description="ANK" evidence="1">
    <location>
        <begin position="47"/>
        <end position="79"/>
    </location>
</feature>
<dbReference type="Gene3D" id="1.25.40.20">
    <property type="entry name" value="Ankyrin repeat-containing domain"/>
    <property type="match status" value="3"/>
</dbReference>
<feature type="repeat" description="ANK" evidence="1">
    <location>
        <begin position="521"/>
        <end position="553"/>
    </location>
</feature>
<evidence type="ECO:0000256" key="2">
    <source>
        <dbReference type="SAM" id="MobiDB-lite"/>
    </source>
</evidence>
<evidence type="ECO:0000313" key="5">
    <source>
        <dbReference type="EnsemblMetazoa" id="CapteP153089"/>
    </source>
</evidence>
<dbReference type="InterPro" id="IPR002048">
    <property type="entry name" value="EF_hand_dom"/>
</dbReference>
<evidence type="ECO:0000313" key="4">
    <source>
        <dbReference type="EMBL" id="ELU14970.1"/>
    </source>
</evidence>
<dbReference type="InterPro" id="IPR011992">
    <property type="entry name" value="EF-hand-dom_pair"/>
</dbReference>
<dbReference type="AlphaFoldDB" id="R7VH00"/>
<keyword evidence="6" id="KW-1185">Reference proteome</keyword>
<reference evidence="6" key="1">
    <citation type="submission" date="2012-12" db="EMBL/GenBank/DDBJ databases">
        <authorList>
            <person name="Hellsten U."/>
            <person name="Grimwood J."/>
            <person name="Chapman J.A."/>
            <person name="Shapiro H."/>
            <person name="Aerts A."/>
            <person name="Otillar R.P."/>
            <person name="Terry A.Y."/>
            <person name="Boore J.L."/>
            <person name="Simakov O."/>
            <person name="Marletaz F."/>
            <person name="Cho S.-J."/>
            <person name="Edsinger-Gonzales E."/>
            <person name="Havlak P."/>
            <person name="Kuo D.-H."/>
            <person name="Larsson T."/>
            <person name="Lv J."/>
            <person name="Arendt D."/>
            <person name="Savage R."/>
            <person name="Osoegawa K."/>
            <person name="de Jong P."/>
            <person name="Lindberg D.R."/>
            <person name="Seaver E.C."/>
            <person name="Weisblat D.A."/>
            <person name="Putnam N.H."/>
            <person name="Grigoriev I.V."/>
            <person name="Rokhsar D.S."/>
        </authorList>
    </citation>
    <scope>NUCLEOTIDE SEQUENCE</scope>
    <source>
        <strain evidence="6">I ESC-2004</strain>
    </source>
</reference>
<dbReference type="SMART" id="SM00248">
    <property type="entry name" value="ANK"/>
    <property type="match status" value="10"/>
</dbReference>
<dbReference type="PROSITE" id="PS50222">
    <property type="entry name" value="EF_HAND_2"/>
    <property type="match status" value="1"/>
</dbReference>
<feature type="region of interest" description="Disordered" evidence="2">
    <location>
        <begin position="415"/>
        <end position="448"/>
    </location>
</feature>
<feature type="region of interest" description="Disordered" evidence="2">
    <location>
        <begin position="647"/>
        <end position="698"/>
    </location>
</feature>
<accession>R7VH00</accession>
<name>R7VH00_CAPTE</name>
<organism evidence="4">
    <name type="scientific">Capitella teleta</name>
    <name type="common">Polychaete worm</name>
    <dbReference type="NCBI Taxonomy" id="283909"/>
    <lineage>
        <taxon>Eukaryota</taxon>
        <taxon>Metazoa</taxon>
        <taxon>Spiralia</taxon>
        <taxon>Lophotrochozoa</taxon>
        <taxon>Annelida</taxon>
        <taxon>Polychaeta</taxon>
        <taxon>Sedentaria</taxon>
        <taxon>Scolecida</taxon>
        <taxon>Capitellidae</taxon>
        <taxon>Capitella</taxon>
    </lineage>
</organism>
<dbReference type="STRING" id="283909.R7VH00"/>
<feature type="compositionally biased region" description="Polar residues" evidence="2">
    <location>
        <begin position="683"/>
        <end position="693"/>
    </location>
</feature>
<dbReference type="SUPFAM" id="SSF47473">
    <property type="entry name" value="EF-hand"/>
    <property type="match status" value="1"/>
</dbReference>
<protein>
    <recommendedName>
        <fullName evidence="3">EF-hand domain-containing protein</fullName>
    </recommendedName>
</protein>
<dbReference type="Pfam" id="PF12796">
    <property type="entry name" value="Ank_2"/>
    <property type="match status" value="4"/>
</dbReference>
<dbReference type="Proteomes" id="UP000014760">
    <property type="component" value="Unassembled WGS sequence"/>
</dbReference>
<dbReference type="PANTHER" id="PTHR24127">
    <property type="entry name" value="ANKYRIN REPEAT AND EF-HAND DOMAIN-CONTAINING PROTEIN 1"/>
    <property type="match status" value="1"/>
</dbReference>
<sequence length="776" mass="86060">MPVAQTRLETLQVCKLLQCVREEDRTQVEKLINNGVPHLINYNEPGDGETALNIAAVANNEEITEFLLNLGAHPDVADFKGRTAVMRAAEFGHVQCIEKLAKAGCDMKMKDYEGKGVIFYCISNTQRHAKCLEIALAHGAEVNTMNKDGIPVFLHACETAAQNEDMCMMLLQHNADPNSKNEKNKRTALMAAAASGSAQVVRAILEKGAEVNEIMMRTKIHACHEAAKGGFLDCLQVMSAFGANFDQYTDQGDTPCHLAAAEGHAMCIKFLAQRGCNPKTKNAEGNQPKAVAKDNGHKDATKEAKKAEKIFGKSGKNNEPWAIALYDFCYAKEKEFLKTFQKFDADGTGFIMPEDFSEILQNAGAPMPHESDMKKTLQLHDKGKDAGVDFVEFLNGKKYINKAYLMSAFEDKKKKKKKGGGKKKKGKTKIPMPICTNPAGPRTEDGGPPEMYIRKHIHFTDTGRFDRDKPPGHPLEDDSAWYLHHPEKTYINICDASKHQDIDTLKDALINGTPIDTRDKYYKTPLMVACSSANMEVVHFLIENGATVNATDNFKWTPLHFAAHAGLLDVVDYLLVHGADLEAKTMNLATPLMRAIESSKPEVVQYFIDKGAKIQIENRKGQTPMDIATSWSDPRVYDIVKAKWDTLPPMNDKKKGGKGGKAPPKKRPNSGGPSSGGKVRPGATTNEPDSQPARQRKGSILRAASALAGGLEEEEDITYHPLKTWTQQPTTQKLLCEREVRRKRFTWEVDFEDFKMPFLKNVANRCEEQGGFDDDD</sequence>
<keyword evidence="1" id="KW-0040">ANK repeat</keyword>
<dbReference type="CDD" id="cd00051">
    <property type="entry name" value="EFh"/>
    <property type="match status" value="1"/>
</dbReference>
<dbReference type="SUPFAM" id="SSF48403">
    <property type="entry name" value="Ankyrin repeat"/>
    <property type="match status" value="2"/>
</dbReference>
<dbReference type="OMA" id="ATDNFMW"/>
<reference evidence="4 6" key="2">
    <citation type="journal article" date="2013" name="Nature">
        <title>Insights into bilaterian evolution from three spiralian genomes.</title>
        <authorList>
            <person name="Simakov O."/>
            <person name="Marletaz F."/>
            <person name="Cho S.J."/>
            <person name="Edsinger-Gonzales E."/>
            <person name="Havlak P."/>
            <person name="Hellsten U."/>
            <person name="Kuo D.H."/>
            <person name="Larsson T."/>
            <person name="Lv J."/>
            <person name="Arendt D."/>
            <person name="Savage R."/>
            <person name="Osoegawa K."/>
            <person name="de Jong P."/>
            <person name="Grimwood J."/>
            <person name="Chapman J.A."/>
            <person name="Shapiro H."/>
            <person name="Aerts A."/>
            <person name="Otillar R.P."/>
            <person name="Terry A.Y."/>
            <person name="Boore J.L."/>
            <person name="Grigoriev I.V."/>
            <person name="Lindberg D.R."/>
            <person name="Seaver E.C."/>
            <person name="Weisblat D.A."/>
            <person name="Putnam N.H."/>
            <person name="Rokhsar D.S."/>
        </authorList>
    </citation>
    <scope>NUCLEOTIDE SEQUENCE</scope>
    <source>
        <strain evidence="4 6">I ESC-2004</strain>
    </source>
</reference>
<evidence type="ECO:0000313" key="6">
    <source>
        <dbReference type="Proteomes" id="UP000014760"/>
    </source>
</evidence>
<evidence type="ECO:0000259" key="3">
    <source>
        <dbReference type="PROSITE" id="PS50222"/>
    </source>
</evidence>
<feature type="repeat" description="ANK" evidence="1">
    <location>
        <begin position="80"/>
        <end position="112"/>
    </location>
</feature>
<dbReference type="OrthoDB" id="539213at2759"/>
<dbReference type="EnsemblMetazoa" id="CapteT153089">
    <property type="protein sequence ID" value="CapteP153089"/>
    <property type="gene ID" value="CapteG153089"/>
</dbReference>
<dbReference type="InterPro" id="IPR002110">
    <property type="entry name" value="Ankyrin_rpt"/>
</dbReference>